<proteinExistence type="predicted"/>
<dbReference type="OrthoDB" id="94797at2"/>
<sequence length="185" mass="20726" precursor="true">MKKRVIVSAFALLMLLSLTACEKKGQNEPRQTDPGINFNGQVMSEPVTTSENEIYGRWEAENGPAIEINANSDGKYTYYLDKNNTSDNYYKGPFEISSGPKAIVDLSLSAQEYLEKYDSYAGGLKNAFALKLQYETFQSEGTDKSDTLNKSEYMNFLFLLSEDNADKALLVNMNDSTSTELTRVK</sequence>
<reference evidence="3" key="1">
    <citation type="submission" date="2011-12" db="EMBL/GenBank/DDBJ databases">
        <title>Complete sequence of Clostridium clariflavum DSM 19732.</title>
        <authorList>
            <consortium name="US DOE Joint Genome Institute"/>
            <person name="Lucas S."/>
            <person name="Han J."/>
            <person name="Lapidus A."/>
            <person name="Cheng J.-F."/>
            <person name="Goodwin L."/>
            <person name="Pitluck S."/>
            <person name="Peters L."/>
            <person name="Teshima H."/>
            <person name="Detter J.C."/>
            <person name="Han C."/>
            <person name="Tapia R."/>
            <person name="Land M."/>
            <person name="Hauser L."/>
            <person name="Kyrpides N."/>
            <person name="Ivanova N."/>
            <person name="Pagani I."/>
            <person name="Kitzmiller T."/>
            <person name="Lynd L."/>
            <person name="Izquierdo J."/>
            <person name="Woyke T."/>
        </authorList>
    </citation>
    <scope>NUCLEOTIDE SEQUENCE [LARGE SCALE GENOMIC DNA]</scope>
    <source>
        <strain evidence="3">DSM 19732 / NBRC 101661 / EBR45</strain>
    </source>
</reference>
<organism evidence="2 3">
    <name type="scientific">Acetivibrio clariflavus (strain DSM 19732 / NBRC 101661 / EBR45)</name>
    <name type="common">Clostridium clariflavum</name>
    <dbReference type="NCBI Taxonomy" id="720554"/>
    <lineage>
        <taxon>Bacteria</taxon>
        <taxon>Bacillati</taxon>
        <taxon>Bacillota</taxon>
        <taxon>Clostridia</taxon>
        <taxon>Eubacteriales</taxon>
        <taxon>Oscillospiraceae</taxon>
        <taxon>Acetivibrio</taxon>
    </lineage>
</organism>
<dbReference type="AlphaFoldDB" id="G8LVK5"/>
<reference evidence="2 3" key="2">
    <citation type="journal article" date="2012" name="Stand. Genomic Sci.">
        <title>Complete Genome Sequence of Clostridium clariflavum DSM 19732.</title>
        <authorList>
            <person name="Izquierdo J.A."/>
            <person name="Goodwin L."/>
            <person name="Davenport K.W."/>
            <person name="Teshima H."/>
            <person name="Bruce D."/>
            <person name="Detter C."/>
            <person name="Tapia R."/>
            <person name="Han S."/>
            <person name="Land M."/>
            <person name="Hauser L."/>
            <person name="Jeffries C.D."/>
            <person name="Han J."/>
            <person name="Pitluck S."/>
            <person name="Nolan M."/>
            <person name="Chen A."/>
            <person name="Huntemann M."/>
            <person name="Mavromatis K."/>
            <person name="Mikhailova N."/>
            <person name="Liolios K."/>
            <person name="Woyke T."/>
            <person name="Lynd L.R."/>
        </authorList>
    </citation>
    <scope>NUCLEOTIDE SEQUENCE [LARGE SCALE GENOMIC DNA]</scope>
    <source>
        <strain evidence="3">DSM 19732 / NBRC 101661 / EBR45</strain>
    </source>
</reference>
<dbReference type="PROSITE" id="PS51257">
    <property type="entry name" value="PROKAR_LIPOPROTEIN"/>
    <property type="match status" value="1"/>
</dbReference>
<dbReference type="RefSeq" id="WP_014256184.1">
    <property type="nucleotide sequence ID" value="NC_016627.1"/>
</dbReference>
<accession>G8LVK5</accession>
<evidence type="ECO:0008006" key="4">
    <source>
        <dbReference type="Google" id="ProtNLM"/>
    </source>
</evidence>
<dbReference type="Proteomes" id="UP000005435">
    <property type="component" value="Chromosome"/>
</dbReference>
<feature type="chain" id="PRO_5038769308" description="Lipoprotein" evidence="1">
    <location>
        <begin position="21"/>
        <end position="185"/>
    </location>
</feature>
<evidence type="ECO:0000313" key="3">
    <source>
        <dbReference type="Proteomes" id="UP000005435"/>
    </source>
</evidence>
<dbReference type="HOGENOM" id="CLU_1458886_0_0_9"/>
<evidence type="ECO:0000313" key="2">
    <source>
        <dbReference type="EMBL" id="AEV69641.1"/>
    </source>
</evidence>
<gene>
    <name evidence="2" type="ordered locus">Clocl_3114</name>
</gene>
<protein>
    <recommendedName>
        <fullName evidence="4">Lipoprotein</fullName>
    </recommendedName>
</protein>
<dbReference type="STRING" id="720554.Clocl_3114"/>
<feature type="signal peptide" evidence="1">
    <location>
        <begin position="1"/>
        <end position="20"/>
    </location>
</feature>
<dbReference type="KEGG" id="ccl:Clocl_3114"/>
<dbReference type="eggNOG" id="ENOG5033XNE">
    <property type="taxonomic scope" value="Bacteria"/>
</dbReference>
<keyword evidence="1" id="KW-0732">Signal</keyword>
<name>G8LVK5_ACECE</name>
<evidence type="ECO:0000256" key="1">
    <source>
        <dbReference type="SAM" id="SignalP"/>
    </source>
</evidence>
<dbReference type="EMBL" id="CP003065">
    <property type="protein sequence ID" value="AEV69641.1"/>
    <property type="molecule type" value="Genomic_DNA"/>
</dbReference>
<keyword evidence="3" id="KW-1185">Reference proteome</keyword>